<keyword evidence="9" id="KW-1185">Reference proteome</keyword>
<feature type="region of interest" description="Disordered" evidence="6">
    <location>
        <begin position="130"/>
        <end position="149"/>
    </location>
</feature>
<dbReference type="PANTHER" id="PTHR43133">
    <property type="entry name" value="RNA POLYMERASE ECF-TYPE SIGMA FACTO"/>
    <property type="match status" value="1"/>
</dbReference>
<name>A0A7W7LIT5_STRNE</name>
<evidence type="ECO:0000313" key="9">
    <source>
        <dbReference type="Proteomes" id="UP000556436"/>
    </source>
</evidence>
<dbReference type="InterPro" id="IPR039425">
    <property type="entry name" value="RNA_pol_sigma-70-like"/>
</dbReference>
<keyword evidence="2" id="KW-0805">Transcription regulation</keyword>
<evidence type="ECO:0000256" key="1">
    <source>
        <dbReference type="ARBA" id="ARBA00010641"/>
    </source>
</evidence>
<dbReference type="Gene3D" id="1.10.10.10">
    <property type="entry name" value="Winged helix-like DNA-binding domain superfamily/Winged helix DNA-binding domain"/>
    <property type="match status" value="1"/>
</dbReference>
<dbReference type="EMBL" id="JACHJG010000033">
    <property type="protein sequence ID" value="MBB4890967.1"/>
    <property type="molecule type" value="Genomic_DNA"/>
</dbReference>
<feature type="domain" description="RNA polymerase sigma factor 70 region 4 type 2" evidence="7">
    <location>
        <begin position="89"/>
        <end position="136"/>
    </location>
</feature>
<dbReference type="GO" id="GO:0006352">
    <property type="term" value="P:DNA-templated transcription initiation"/>
    <property type="evidence" value="ECO:0007669"/>
    <property type="project" value="InterPro"/>
</dbReference>
<evidence type="ECO:0000313" key="8">
    <source>
        <dbReference type="EMBL" id="MBB4890967.1"/>
    </source>
</evidence>
<evidence type="ECO:0000256" key="5">
    <source>
        <dbReference type="ARBA" id="ARBA00023163"/>
    </source>
</evidence>
<dbReference type="PANTHER" id="PTHR43133:SF8">
    <property type="entry name" value="RNA POLYMERASE SIGMA FACTOR HI_1459-RELATED"/>
    <property type="match status" value="1"/>
</dbReference>
<evidence type="ECO:0000256" key="4">
    <source>
        <dbReference type="ARBA" id="ARBA00023125"/>
    </source>
</evidence>
<dbReference type="InterPro" id="IPR013324">
    <property type="entry name" value="RNA_pol_sigma_r3/r4-like"/>
</dbReference>
<dbReference type="InterPro" id="IPR013249">
    <property type="entry name" value="RNA_pol_sigma70_r4_t2"/>
</dbReference>
<evidence type="ECO:0000256" key="2">
    <source>
        <dbReference type="ARBA" id="ARBA00023015"/>
    </source>
</evidence>
<organism evidence="8 9">
    <name type="scientific">Streptomyces netropsis</name>
    <name type="common">Streptoverticillium netropsis</name>
    <dbReference type="NCBI Taxonomy" id="55404"/>
    <lineage>
        <taxon>Bacteria</taxon>
        <taxon>Bacillati</taxon>
        <taxon>Actinomycetota</taxon>
        <taxon>Actinomycetes</taxon>
        <taxon>Kitasatosporales</taxon>
        <taxon>Streptomycetaceae</taxon>
        <taxon>Streptomyces</taxon>
    </lineage>
</organism>
<dbReference type="AlphaFoldDB" id="A0A7W7LIT5"/>
<evidence type="ECO:0000256" key="6">
    <source>
        <dbReference type="SAM" id="MobiDB-lite"/>
    </source>
</evidence>
<evidence type="ECO:0000259" key="7">
    <source>
        <dbReference type="Pfam" id="PF08281"/>
    </source>
</evidence>
<comment type="caution">
    <text evidence="8">The sequence shown here is derived from an EMBL/GenBank/DDBJ whole genome shotgun (WGS) entry which is preliminary data.</text>
</comment>
<accession>A0A7W7LIT5</accession>
<keyword evidence="3" id="KW-0731">Sigma factor</keyword>
<dbReference type="GO" id="GO:0016987">
    <property type="term" value="F:sigma factor activity"/>
    <property type="evidence" value="ECO:0007669"/>
    <property type="project" value="UniProtKB-KW"/>
</dbReference>
<dbReference type="Pfam" id="PF08281">
    <property type="entry name" value="Sigma70_r4_2"/>
    <property type="match status" value="1"/>
</dbReference>
<comment type="similarity">
    <text evidence="1">Belongs to the sigma-70 factor family. ECF subfamily.</text>
</comment>
<keyword evidence="5" id="KW-0804">Transcription</keyword>
<dbReference type="InterPro" id="IPR036388">
    <property type="entry name" value="WH-like_DNA-bd_sf"/>
</dbReference>
<proteinExistence type="inferred from homology"/>
<keyword evidence="4" id="KW-0238">DNA-binding</keyword>
<protein>
    <submittedName>
        <fullName evidence="8">RNA polymerase sigma-70 factor (ECF subfamily)</fullName>
    </submittedName>
</protein>
<evidence type="ECO:0000256" key="3">
    <source>
        <dbReference type="ARBA" id="ARBA00023082"/>
    </source>
</evidence>
<dbReference type="Proteomes" id="UP000556436">
    <property type="component" value="Unassembled WGS sequence"/>
</dbReference>
<gene>
    <name evidence="8" type="ORF">FHS38_007060</name>
</gene>
<reference evidence="8 9" key="1">
    <citation type="submission" date="2020-08" db="EMBL/GenBank/DDBJ databases">
        <title>Genomic Encyclopedia of Type Strains, Phase III (KMG-III): the genomes of soil and plant-associated and newly described type strains.</title>
        <authorList>
            <person name="Whitman W."/>
        </authorList>
    </citation>
    <scope>NUCLEOTIDE SEQUENCE [LARGE SCALE GENOMIC DNA]</scope>
    <source>
        <strain evidence="8 9">CECT 3265</strain>
    </source>
</reference>
<dbReference type="SUPFAM" id="SSF88659">
    <property type="entry name" value="Sigma3 and sigma4 domains of RNA polymerase sigma factors"/>
    <property type="match status" value="1"/>
</dbReference>
<sequence length="149" mass="16037">MAKLIRHLTRQGANGHEAADAAQAAFTEAFVKRETIEHPAAWPRLVAIGLYPRKPARRGDLTHEFPELPGGVCPLRSVELKEEEARVCAALAGLPPLQRAALAWHLDGFTTGETGTALGMTHHAVRQNLSRGRARLKTPLPSATDGGGR</sequence>
<dbReference type="GO" id="GO:0003677">
    <property type="term" value="F:DNA binding"/>
    <property type="evidence" value="ECO:0007669"/>
    <property type="project" value="UniProtKB-KW"/>
</dbReference>
<dbReference type="RefSeq" id="WP_184740555.1">
    <property type="nucleotide sequence ID" value="NZ_JACHJG010000033.1"/>
</dbReference>